<evidence type="ECO:0000256" key="5">
    <source>
        <dbReference type="PROSITE-ProRule" id="PRU01016"/>
    </source>
</evidence>
<dbReference type="GO" id="GO:0032259">
    <property type="term" value="P:methylation"/>
    <property type="evidence" value="ECO:0007669"/>
    <property type="project" value="UniProtKB-KW"/>
</dbReference>
<sequence>MLHVSEPSLIDLFAGCGGMTVGFRREGFQPLMAVEHDPAAAATYAANFGEEHTHPVDIATIENDAIPSADVIIGGPPCQGFSNLGSKNVDDPRNQLWKQYLRFVQVARPQVFVIENVDRFSRSSEFQLLMEEADHGMIKDYELTPGVLLAADYGVAQRRPRTIVIGSRIGKISLPTPTHAKVPAAGLKPWETVRSRIAGLDERPASTELPDMWTDFFGRRFRGQFKGRDIHFGRQPTPLSLERYDHVPPGGGRFNLPDRLLSRCWREKKTGTTDVMGRMRWDAPSLTIRTEFFKPEKGQYLHPQWDPHDPNRRVNRVITHYEASLLQDFPKDFVWCGSKTEIAKQIGNAVPSGLAAAVARHVRNHLN</sequence>
<evidence type="ECO:0000256" key="4">
    <source>
        <dbReference type="ARBA" id="ARBA00022747"/>
    </source>
</evidence>
<evidence type="ECO:0000256" key="6">
    <source>
        <dbReference type="RuleBase" id="RU000416"/>
    </source>
</evidence>
<name>A0A8J3C1N2_9ACTN</name>
<dbReference type="PRINTS" id="PR00105">
    <property type="entry name" value="C5METTRFRASE"/>
</dbReference>
<keyword evidence="3 5" id="KW-0949">S-adenosyl-L-methionine</keyword>
<accession>A0A8J3C1N2</accession>
<dbReference type="Gene3D" id="3.90.120.10">
    <property type="entry name" value="DNA Methylase, subunit A, domain 2"/>
    <property type="match status" value="1"/>
</dbReference>
<dbReference type="GO" id="GO:0009307">
    <property type="term" value="P:DNA restriction-modification system"/>
    <property type="evidence" value="ECO:0007669"/>
    <property type="project" value="UniProtKB-KW"/>
</dbReference>
<dbReference type="PANTHER" id="PTHR10629:SF52">
    <property type="entry name" value="DNA (CYTOSINE-5)-METHYLTRANSFERASE 1"/>
    <property type="match status" value="1"/>
</dbReference>
<reference evidence="8" key="2">
    <citation type="submission" date="2020-09" db="EMBL/GenBank/DDBJ databases">
        <authorList>
            <person name="Sun Q."/>
            <person name="Zhou Y."/>
        </authorList>
    </citation>
    <scope>NUCLEOTIDE SEQUENCE</scope>
    <source>
        <strain evidence="8">CGMCC 4.7299</strain>
    </source>
</reference>
<evidence type="ECO:0000256" key="1">
    <source>
        <dbReference type="ARBA" id="ARBA00022603"/>
    </source>
</evidence>
<reference evidence="8" key="1">
    <citation type="journal article" date="2014" name="Int. J. Syst. Evol. Microbiol.">
        <title>Complete genome sequence of Corynebacterium casei LMG S-19264T (=DSM 44701T), isolated from a smear-ripened cheese.</title>
        <authorList>
            <consortium name="US DOE Joint Genome Institute (JGI-PGF)"/>
            <person name="Walter F."/>
            <person name="Albersmeier A."/>
            <person name="Kalinowski J."/>
            <person name="Ruckert C."/>
        </authorList>
    </citation>
    <scope>NUCLEOTIDE SEQUENCE</scope>
    <source>
        <strain evidence="8">CGMCC 4.7299</strain>
    </source>
</reference>
<comment type="similarity">
    <text evidence="5 6">Belongs to the class I-like SAM-binding methyltransferase superfamily. C5-methyltransferase family.</text>
</comment>
<feature type="active site" evidence="5">
    <location>
        <position position="78"/>
    </location>
</feature>
<dbReference type="Gene3D" id="3.40.50.150">
    <property type="entry name" value="Vaccinia Virus protein VP39"/>
    <property type="match status" value="1"/>
</dbReference>
<dbReference type="InterPro" id="IPR001525">
    <property type="entry name" value="C5_MeTfrase"/>
</dbReference>
<dbReference type="SUPFAM" id="SSF53335">
    <property type="entry name" value="S-adenosyl-L-methionine-dependent methyltransferases"/>
    <property type="match status" value="1"/>
</dbReference>
<proteinExistence type="inferred from homology"/>
<evidence type="ECO:0000256" key="3">
    <source>
        <dbReference type="ARBA" id="ARBA00022691"/>
    </source>
</evidence>
<dbReference type="InterPro" id="IPR029063">
    <property type="entry name" value="SAM-dependent_MTases_sf"/>
</dbReference>
<evidence type="ECO:0000313" key="8">
    <source>
        <dbReference type="EMBL" id="GGK94361.1"/>
    </source>
</evidence>
<dbReference type="InterPro" id="IPR050390">
    <property type="entry name" value="C5-Methyltransferase"/>
</dbReference>
<comment type="catalytic activity">
    <reaction evidence="7">
        <text>a 2'-deoxycytidine in DNA + S-adenosyl-L-methionine = a 5-methyl-2'-deoxycytidine in DNA + S-adenosyl-L-homocysteine + H(+)</text>
        <dbReference type="Rhea" id="RHEA:13681"/>
        <dbReference type="Rhea" id="RHEA-COMP:11369"/>
        <dbReference type="Rhea" id="RHEA-COMP:11370"/>
        <dbReference type="ChEBI" id="CHEBI:15378"/>
        <dbReference type="ChEBI" id="CHEBI:57856"/>
        <dbReference type="ChEBI" id="CHEBI:59789"/>
        <dbReference type="ChEBI" id="CHEBI:85452"/>
        <dbReference type="ChEBI" id="CHEBI:85454"/>
        <dbReference type="EC" id="2.1.1.37"/>
    </reaction>
</comment>
<dbReference type="AlphaFoldDB" id="A0A8J3C1N2"/>
<evidence type="ECO:0000313" key="9">
    <source>
        <dbReference type="Proteomes" id="UP000656042"/>
    </source>
</evidence>
<dbReference type="NCBIfam" id="TIGR00675">
    <property type="entry name" value="dcm"/>
    <property type="match status" value="1"/>
</dbReference>
<dbReference type="PROSITE" id="PS51679">
    <property type="entry name" value="SAM_MT_C5"/>
    <property type="match status" value="1"/>
</dbReference>
<dbReference type="GO" id="GO:0044027">
    <property type="term" value="P:negative regulation of gene expression via chromosomal CpG island methylation"/>
    <property type="evidence" value="ECO:0007669"/>
    <property type="project" value="TreeGrafter"/>
</dbReference>
<dbReference type="EMBL" id="BMMX01000011">
    <property type="protein sequence ID" value="GGK94361.1"/>
    <property type="molecule type" value="Genomic_DNA"/>
</dbReference>
<dbReference type="Pfam" id="PF00145">
    <property type="entry name" value="DNA_methylase"/>
    <property type="match status" value="1"/>
</dbReference>
<dbReference type="PANTHER" id="PTHR10629">
    <property type="entry name" value="CYTOSINE-SPECIFIC METHYLTRANSFERASE"/>
    <property type="match status" value="1"/>
</dbReference>
<comment type="caution">
    <text evidence="8">The sequence shown here is derived from an EMBL/GenBank/DDBJ whole genome shotgun (WGS) entry which is preliminary data.</text>
</comment>
<dbReference type="PROSITE" id="PS00094">
    <property type="entry name" value="C5_MTASE_1"/>
    <property type="match status" value="1"/>
</dbReference>
<protein>
    <recommendedName>
        <fullName evidence="7">Cytosine-specific methyltransferase</fullName>
        <ecNumber evidence="7">2.1.1.37</ecNumber>
    </recommendedName>
</protein>
<keyword evidence="4" id="KW-0680">Restriction system</keyword>
<evidence type="ECO:0000256" key="7">
    <source>
        <dbReference type="RuleBase" id="RU000417"/>
    </source>
</evidence>
<dbReference type="InterPro" id="IPR018117">
    <property type="entry name" value="C5_DNA_meth_AS"/>
</dbReference>
<dbReference type="EC" id="2.1.1.37" evidence="7"/>
<gene>
    <name evidence="8" type="ORF">GCM10012284_30510</name>
</gene>
<dbReference type="GO" id="GO:0003886">
    <property type="term" value="F:DNA (cytosine-5-)-methyltransferase activity"/>
    <property type="evidence" value="ECO:0007669"/>
    <property type="project" value="UniProtKB-EC"/>
</dbReference>
<keyword evidence="9" id="KW-1185">Reference proteome</keyword>
<dbReference type="Proteomes" id="UP000656042">
    <property type="component" value="Unassembled WGS sequence"/>
</dbReference>
<organism evidence="8 9">
    <name type="scientific">Mangrovihabitans endophyticus</name>
    <dbReference type="NCBI Taxonomy" id="1751298"/>
    <lineage>
        <taxon>Bacteria</taxon>
        <taxon>Bacillati</taxon>
        <taxon>Actinomycetota</taxon>
        <taxon>Actinomycetes</taxon>
        <taxon>Micromonosporales</taxon>
        <taxon>Micromonosporaceae</taxon>
        <taxon>Mangrovihabitans</taxon>
    </lineage>
</organism>
<keyword evidence="2 5" id="KW-0808">Transferase</keyword>
<keyword evidence="1 5" id="KW-0489">Methyltransferase</keyword>
<evidence type="ECO:0000256" key="2">
    <source>
        <dbReference type="ARBA" id="ARBA00022679"/>
    </source>
</evidence>
<dbReference type="GO" id="GO:0003677">
    <property type="term" value="F:DNA binding"/>
    <property type="evidence" value="ECO:0007669"/>
    <property type="project" value="TreeGrafter"/>
</dbReference>